<dbReference type="Proteomes" id="UP000321787">
    <property type="component" value="Unassembled WGS sequence"/>
</dbReference>
<dbReference type="AlphaFoldDB" id="A0A510UEC5"/>
<evidence type="ECO:0000313" key="1">
    <source>
        <dbReference type="EMBL" id="GEK12972.1"/>
    </source>
</evidence>
<sequence length="151" mass="16866">MAVEKLTGPRLFQLIFLLFVLIAAFTWRTITYVPESGLTSNSELSTVCDMTEQACLINIDNNQFIIDVASRPIQQNAEMIVNIKGEDIALNLQAKGADMNMGILKFTKELKGGDVASYSTFVPKCKHNEMKWLVMITADGKNEEIIFTAKK</sequence>
<comment type="caution">
    <text evidence="1">The sequence shown here is derived from an EMBL/GenBank/DDBJ whole genome shotgun (WGS) entry which is preliminary data.</text>
</comment>
<gene>
    <name evidence="1" type="ORF">AFI02nite_10080</name>
</gene>
<name>A0A510UEC5_ALIFS</name>
<proteinExistence type="predicted"/>
<accession>A0A510UEC5</accession>
<dbReference type="RefSeq" id="WP_146862367.1">
    <property type="nucleotide sequence ID" value="NZ_BJTZ01000004.1"/>
</dbReference>
<organism evidence="1 2">
    <name type="scientific">Aliivibrio fischeri</name>
    <name type="common">Vibrio fischeri</name>
    <dbReference type="NCBI Taxonomy" id="668"/>
    <lineage>
        <taxon>Bacteria</taxon>
        <taxon>Pseudomonadati</taxon>
        <taxon>Pseudomonadota</taxon>
        <taxon>Gammaproteobacteria</taxon>
        <taxon>Vibrionales</taxon>
        <taxon>Vibrionaceae</taxon>
        <taxon>Aliivibrio</taxon>
    </lineage>
</organism>
<evidence type="ECO:0000313" key="2">
    <source>
        <dbReference type="Proteomes" id="UP000321787"/>
    </source>
</evidence>
<dbReference type="EMBL" id="BJTZ01000004">
    <property type="protein sequence ID" value="GEK12972.1"/>
    <property type="molecule type" value="Genomic_DNA"/>
</dbReference>
<protein>
    <submittedName>
        <fullName evidence="1">Uncharacterized protein</fullName>
    </submittedName>
</protein>
<reference evidence="1 2" key="1">
    <citation type="submission" date="2019-07" db="EMBL/GenBank/DDBJ databases">
        <title>Whole genome shotgun sequence of Aliivibrio fischeri NBRC 101058.</title>
        <authorList>
            <person name="Hosoyama A."/>
            <person name="Uohara A."/>
            <person name="Ohji S."/>
            <person name="Ichikawa N."/>
        </authorList>
    </citation>
    <scope>NUCLEOTIDE SEQUENCE [LARGE SCALE GENOMIC DNA]</scope>
    <source>
        <strain evidence="1 2">NBRC 101058</strain>
    </source>
</reference>